<accession>A0ABU0VTU5</accession>
<keyword evidence="1" id="KW-1133">Transmembrane helix</keyword>
<keyword evidence="1" id="KW-0812">Transmembrane</keyword>
<name>A0ABU0VTU5_9RHOB</name>
<keyword evidence="4" id="KW-1185">Reference proteome</keyword>
<sequence length="59" mass="5727">MKKLALAAAMTAIATASFAGGMVEPVMEPTVVEATTSSSAGGIVVPLLLLLVVAAVAAN</sequence>
<comment type="caution">
    <text evidence="3">The sequence shown here is derived from an EMBL/GenBank/DDBJ whole genome shotgun (WGS) entry which is preliminary data.</text>
</comment>
<evidence type="ECO:0000313" key="3">
    <source>
        <dbReference type="EMBL" id="MDQ2065152.1"/>
    </source>
</evidence>
<dbReference type="RefSeq" id="WP_306678847.1">
    <property type="nucleotide sequence ID" value="NZ_JAVDBT010000002.1"/>
</dbReference>
<keyword evidence="1" id="KW-0472">Membrane</keyword>
<evidence type="ECO:0008006" key="5">
    <source>
        <dbReference type="Google" id="ProtNLM"/>
    </source>
</evidence>
<reference evidence="3 4" key="1">
    <citation type="submission" date="2023-08" db="EMBL/GenBank/DDBJ databases">
        <title>Characterization of two Paracoccaceae strains isolated from Phycosphere and proposal of Xinfangfangia lacusdiani sp. nov.</title>
        <authorList>
            <person name="Deng Y."/>
            <person name="Zhang Y.Q."/>
        </authorList>
    </citation>
    <scope>NUCLEOTIDE SEQUENCE [LARGE SCALE GENOMIC DNA]</scope>
    <source>
        <strain evidence="3 4">CPCC 101601</strain>
    </source>
</reference>
<protein>
    <recommendedName>
        <fullName evidence="5">Ferrochelatase</fullName>
    </recommendedName>
</protein>
<evidence type="ECO:0000256" key="2">
    <source>
        <dbReference type="SAM" id="SignalP"/>
    </source>
</evidence>
<feature type="transmembrane region" description="Helical" evidence="1">
    <location>
        <begin position="38"/>
        <end position="58"/>
    </location>
</feature>
<organism evidence="3 4">
    <name type="scientific">Pseudogemmobacter lacusdianii</name>
    <dbReference type="NCBI Taxonomy" id="3069608"/>
    <lineage>
        <taxon>Bacteria</taxon>
        <taxon>Pseudomonadati</taxon>
        <taxon>Pseudomonadota</taxon>
        <taxon>Alphaproteobacteria</taxon>
        <taxon>Rhodobacterales</taxon>
        <taxon>Paracoccaceae</taxon>
        <taxon>Pseudogemmobacter</taxon>
    </lineage>
</organism>
<dbReference type="Proteomes" id="UP001239680">
    <property type="component" value="Unassembled WGS sequence"/>
</dbReference>
<evidence type="ECO:0000313" key="4">
    <source>
        <dbReference type="Proteomes" id="UP001239680"/>
    </source>
</evidence>
<dbReference type="EMBL" id="JAVDBT010000002">
    <property type="protein sequence ID" value="MDQ2065152.1"/>
    <property type="molecule type" value="Genomic_DNA"/>
</dbReference>
<gene>
    <name evidence="3" type="ORF">Q9295_02100</name>
</gene>
<evidence type="ECO:0000256" key="1">
    <source>
        <dbReference type="SAM" id="Phobius"/>
    </source>
</evidence>
<feature type="signal peptide" evidence="2">
    <location>
        <begin position="1"/>
        <end position="19"/>
    </location>
</feature>
<keyword evidence="2" id="KW-0732">Signal</keyword>
<proteinExistence type="predicted"/>
<feature type="chain" id="PRO_5047021736" description="Ferrochelatase" evidence="2">
    <location>
        <begin position="20"/>
        <end position="59"/>
    </location>
</feature>